<dbReference type="RefSeq" id="XP_016756365.1">
    <property type="nucleotide sequence ID" value="XM_016909298.1"/>
</dbReference>
<keyword evidence="2" id="KW-1185">Reference proteome</keyword>
<gene>
    <name evidence="1" type="ORF">SEPMUDRAFT_54456</name>
</gene>
<feature type="non-terminal residue" evidence="1">
    <location>
        <position position="1"/>
    </location>
</feature>
<organism evidence="1 2">
    <name type="scientific">Sphaerulina musiva (strain SO2202)</name>
    <name type="common">Poplar stem canker fungus</name>
    <name type="synonym">Septoria musiva</name>
    <dbReference type="NCBI Taxonomy" id="692275"/>
    <lineage>
        <taxon>Eukaryota</taxon>
        <taxon>Fungi</taxon>
        <taxon>Dikarya</taxon>
        <taxon>Ascomycota</taxon>
        <taxon>Pezizomycotina</taxon>
        <taxon>Dothideomycetes</taxon>
        <taxon>Dothideomycetidae</taxon>
        <taxon>Mycosphaerellales</taxon>
        <taxon>Mycosphaerellaceae</taxon>
        <taxon>Sphaerulina</taxon>
    </lineage>
</organism>
<dbReference type="Proteomes" id="UP000016931">
    <property type="component" value="Unassembled WGS sequence"/>
</dbReference>
<dbReference type="EMBL" id="KB456271">
    <property type="protein sequence ID" value="EMF08244.1"/>
    <property type="molecule type" value="Genomic_DNA"/>
</dbReference>
<dbReference type="HOGENOM" id="CLU_2596778_0_0_1"/>
<accession>M3ARW5</accession>
<protein>
    <submittedName>
        <fullName evidence="1">Uncharacterized protein</fullName>
    </submittedName>
</protein>
<dbReference type="OrthoDB" id="3557304at2759"/>
<sequence>KQVAYLCNVFEQEGCRHNKPEYSVPVVIQQEIMSSTLRSHPSGVAGLPSSGTNAPMLAFSDDVQIVCLHGGYRITAARKF</sequence>
<proteinExistence type="predicted"/>
<evidence type="ECO:0000313" key="1">
    <source>
        <dbReference type="EMBL" id="EMF08244.1"/>
    </source>
</evidence>
<dbReference type="GeneID" id="27906435"/>
<dbReference type="AlphaFoldDB" id="M3ARW5"/>
<dbReference type="InterPro" id="IPR022198">
    <property type="entry name" value="DUF3723"/>
</dbReference>
<evidence type="ECO:0000313" key="2">
    <source>
        <dbReference type="Proteomes" id="UP000016931"/>
    </source>
</evidence>
<dbReference type="Pfam" id="PF12520">
    <property type="entry name" value="DUF3723"/>
    <property type="match status" value="1"/>
</dbReference>
<name>M3ARW5_SPHMS</name>
<reference evidence="1 2" key="1">
    <citation type="journal article" date="2012" name="PLoS Pathog.">
        <title>Diverse lifestyles and strategies of plant pathogenesis encoded in the genomes of eighteen Dothideomycetes fungi.</title>
        <authorList>
            <person name="Ohm R.A."/>
            <person name="Feau N."/>
            <person name="Henrissat B."/>
            <person name="Schoch C.L."/>
            <person name="Horwitz B.A."/>
            <person name="Barry K.W."/>
            <person name="Condon B.J."/>
            <person name="Copeland A.C."/>
            <person name="Dhillon B."/>
            <person name="Glaser F."/>
            <person name="Hesse C.N."/>
            <person name="Kosti I."/>
            <person name="LaButti K."/>
            <person name="Lindquist E.A."/>
            <person name="Lucas S."/>
            <person name="Salamov A.A."/>
            <person name="Bradshaw R.E."/>
            <person name="Ciuffetti L."/>
            <person name="Hamelin R.C."/>
            <person name="Kema G.H.J."/>
            <person name="Lawrence C."/>
            <person name="Scott J.A."/>
            <person name="Spatafora J.W."/>
            <person name="Turgeon B.G."/>
            <person name="de Wit P.J.G.M."/>
            <person name="Zhong S."/>
            <person name="Goodwin S.B."/>
            <person name="Grigoriev I.V."/>
        </authorList>
    </citation>
    <scope>NUCLEOTIDE SEQUENCE [LARGE SCALE GENOMIC DNA]</scope>
    <source>
        <strain evidence="1 2">SO2202</strain>
    </source>
</reference>